<dbReference type="InterPro" id="IPR050921">
    <property type="entry name" value="T4SS_GSP_E_ATPase"/>
</dbReference>
<dbReference type="EMBL" id="MCIB01000001">
    <property type="protein sequence ID" value="RKD34594.1"/>
    <property type="molecule type" value="Genomic_DNA"/>
</dbReference>
<comment type="similarity">
    <text evidence="1">Belongs to the GSP E family.</text>
</comment>
<evidence type="ECO:0000259" key="2">
    <source>
        <dbReference type="PROSITE" id="PS00662"/>
    </source>
</evidence>
<keyword evidence="4" id="KW-1185">Reference proteome</keyword>
<dbReference type="GO" id="GO:0005524">
    <property type="term" value="F:ATP binding"/>
    <property type="evidence" value="ECO:0007669"/>
    <property type="project" value="InterPro"/>
</dbReference>
<proteinExistence type="inferred from homology"/>
<accession>A0A419TAS7</accession>
<dbReference type="NCBIfam" id="TIGR01420">
    <property type="entry name" value="pilT_fam"/>
    <property type="match status" value="1"/>
</dbReference>
<dbReference type="InterPro" id="IPR001482">
    <property type="entry name" value="T2SS/T4SS_dom"/>
</dbReference>
<dbReference type="SMART" id="SM00382">
    <property type="entry name" value="AAA"/>
    <property type="match status" value="1"/>
</dbReference>
<sequence length="351" mass="39155">MDLTELLSKTIEMGASDLHITVGYPPVMRINGELTKYGNENLTPKDNIKLVKQMLDEEQYQRLEELGELDLSYSQSGLGRFRVNVYKQRGTYGMAIRAVSLKIPTIEELGLPYIVNKLFMKKRGLILVTGPTGSGKSTTLASMINSINNNRSCHILTLEDPIEYLHKHNKSIVNQREIGQDSKSFANGLRAALRQDPDVILVGEMRDLETISTAITAAETGHLVLSTLHTIGADKTVDRIIDVFPPHQQQQIRIQLSNVIEGVISQQLLPKADGRGRVVAVEVMVATPAIRNIIREGKTHQIKTSLQTGTKFGMQTMDNSLIDLYRKGIITKDTLLNYSVDTEMVKRYIGI</sequence>
<dbReference type="AlphaFoldDB" id="A0A419TAS7"/>
<dbReference type="OrthoDB" id="9808272at2"/>
<feature type="domain" description="Bacterial type II secretion system protein E" evidence="2">
    <location>
        <begin position="193"/>
        <end position="207"/>
    </location>
</feature>
<dbReference type="InterPro" id="IPR027417">
    <property type="entry name" value="P-loop_NTPase"/>
</dbReference>
<reference evidence="3 4" key="1">
    <citation type="submission" date="2016-08" db="EMBL/GenBank/DDBJ databases">
        <title>Novel Firmicutes and Novel Genomes.</title>
        <authorList>
            <person name="Poppleton D.I."/>
            <person name="Gribaldo S."/>
        </authorList>
    </citation>
    <scope>NUCLEOTIDE SEQUENCE [LARGE SCALE GENOMIC DNA]</scope>
    <source>
        <strain evidence="3 4">CTT3</strain>
    </source>
</reference>
<comment type="caution">
    <text evidence="3">The sequence shown here is derived from an EMBL/GenBank/DDBJ whole genome shotgun (WGS) entry which is preliminary data.</text>
</comment>
<protein>
    <submittedName>
        <fullName evidence="3">Type IV pili twitching motility protein PilT</fullName>
    </submittedName>
</protein>
<dbReference type="InterPro" id="IPR006321">
    <property type="entry name" value="PilT/PilU"/>
</dbReference>
<dbReference type="PANTHER" id="PTHR30486">
    <property type="entry name" value="TWITCHING MOTILITY PROTEIN PILT"/>
    <property type="match status" value="1"/>
</dbReference>
<dbReference type="Gene3D" id="3.40.50.300">
    <property type="entry name" value="P-loop containing nucleotide triphosphate hydrolases"/>
    <property type="match status" value="1"/>
</dbReference>
<dbReference type="GO" id="GO:0016887">
    <property type="term" value="F:ATP hydrolysis activity"/>
    <property type="evidence" value="ECO:0007669"/>
    <property type="project" value="InterPro"/>
</dbReference>
<evidence type="ECO:0000313" key="3">
    <source>
        <dbReference type="EMBL" id="RKD34594.1"/>
    </source>
</evidence>
<dbReference type="CDD" id="cd01131">
    <property type="entry name" value="PilT"/>
    <property type="match status" value="1"/>
</dbReference>
<dbReference type="InterPro" id="IPR003593">
    <property type="entry name" value="AAA+_ATPase"/>
</dbReference>
<evidence type="ECO:0000256" key="1">
    <source>
        <dbReference type="ARBA" id="ARBA00006611"/>
    </source>
</evidence>
<dbReference type="Proteomes" id="UP000284177">
    <property type="component" value="Unassembled WGS sequence"/>
</dbReference>
<organism evidence="3 4">
    <name type="scientific">Thermohalobacter berrensis</name>
    <dbReference type="NCBI Taxonomy" id="99594"/>
    <lineage>
        <taxon>Bacteria</taxon>
        <taxon>Bacillati</taxon>
        <taxon>Bacillota</taxon>
        <taxon>Tissierellia</taxon>
        <taxon>Tissierellales</taxon>
        <taxon>Thermohalobacteraceae</taxon>
        <taxon>Thermohalobacter</taxon>
    </lineage>
</organism>
<dbReference type="RefSeq" id="WP_120166652.1">
    <property type="nucleotide sequence ID" value="NZ_MCIB01000001.1"/>
</dbReference>
<dbReference type="SUPFAM" id="SSF52540">
    <property type="entry name" value="P-loop containing nucleoside triphosphate hydrolases"/>
    <property type="match status" value="1"/>
</dbReference>
<gene>
    <name evidence="3" type="ORF">BET03_01845</name>
</gene>
<dbReference type="Pfam" id="PF00437">
    <property type="entry name" value="T2SSE"/>
    <property type="match status" value="1"/>
</dbReference>
<evidence type="ECO:0000313" key="4">
    <source>
        <dbReference type="Proteomes" id="UP000284177"/>
    </source>
</evidence>
<dbReference type="PROSITE" id="PS00662">
    <property type="entry name" value="T2SP_E"/>
    <property type="match status" value="1"/>
</dbReference>
<dbReference type="PANTHER" id="PTHR30486:SF16">
    <property type="entry name" value="TWITCHING MOTILITY PROTEIN PILT"/>
    <property type="match status" value="1"/>
</dbReference>
<dbReference type="Gene3D" id="3.30.450.90">
    <property type="match status" value="1"/>
</dbReference>
<name>A0A419TAS7_9FIRM</name>